<dbReference type="NCBIfam" id="TIGR01901">
    <property type="entry name" value="adhes_NPXG"/>
    <property type="match status" value="1"/>
</dbReference>
<protein>
    <submittedName>
        <fullName evidence="2">Filamentous hemagglutinin N-terminal domain-containing protein</fullName>
    </submittedName>
</protein>
<sequence>MLPRRLHFVSGWLTRSKSACLLFVVGTIASPSVVLGQIIPDATLPNNSTVTTEDTLKTITGGTQAGNNLFHSFERFGISAGETAYFNNGEAIANIITRVTGNQISNIDGVLAANGNANLFVLNPNGIQFGPNARLNLGGSLVASSAERLLFDDGTGFSARPEGSESVLTIAVPVGLQYGENSGKIGVNSAILAGAPDRELRLGGAEVTIAAGEVRSPGGYLEVLGITNGVARFDGTFSGEVRRGNLTFSDGAIVDASGVGAGELRLWGDRVTLQDNSKIITNTLGDRDGGGMWVSASQLQMGDRSHLSASTFGSGNGGNMEIEVSGDITLVGDGTYQDILDDLFEKRVTRPDQLSTGIFSLSFGSGSAGNLQVRSQQLNLDNGAFISTAPFATGNGGNLTVEAGAIALRGSQFFADNFGNADAGQIEVNAKTIQILEGGAIAASTFGDGRGGMVNITATEAMEIVGMTPNERFNSGMFATAYWDATEPAGNLNVTTPRLSLRGGAQIAASSFSAVAGGTVNINADTVEIVGRSPNRIKSSGLFTQSYDIGPAGDLNVTARSLLVGDGALISAATTGSGEGGDLTIRATDSVTIFGTGEFDLGTAVIEGNFDPANLQDGLYTSSVGPGKAGNLTLETRRLSVRDRGNISTATLLQGDGGNLTIRASEWVELDRSTLLTGTSGEGEAGNLSVNTGRLILRNQAAAITSTIAQGSGGSIDIKASEAIDLSDGSAILTTTEGSGDAGGLRIETGSLRVTDASGISTATSTQGKGGDLSIFASERVEITDNSSLVTATLSAGNAGQLAIVTPSLTLTNQSGITVSSSGEGDSGNLKITSDRLVLDSSLLVAITASGQGGNIEIASPQAVTLRRNSEMSAEATGSGNGGNVAISTDVLSVLENSQIRATAIQGNGGNISILTQGLFESPDSQISASSQRGIDGVVRIDTPDLDPSQGIVPLPSQFIQASDRVFQGCGNDANRSEFIVTGRGGLPFNPDDPLTSESIWVDFGEMTPHPANVDRHSFPVAPPDPESSPPPLVEARGWTVNDRGETVLTARERGDRATWYPDVDCNVVGSRDEPRGRIPRD</sequence>
<accession>A0A6H1TXB7</accession>
<evidence type="ECO:0000259" key="1">
    <source>
        <dbReference type="SMART" id="SM00912"/>
    </source>
</evidence>
<dbReference type="EMBL" id="CP051167">
    <property type="protein sequence ID" value="QIZ70580.1"/>
    <property type="molecule type" value="Genomic_DNA"/>
</dbReference>
<dbReference type="InterPro" id="IPR008638">
    <property type="entry name" value="FhaB/CdiA-like_TPS"/>
</dbReference>
<evidence type="ECO:0000313" key="3">
    <source>
        <dbReference type="Proteomes" id="UP000500857"/>
    </source>
</evidence>
<reference evidence="2 3" key="1">
    <citation type="submission" date="2020-04" db="EMBL/GenBank/DDBJ databases">
        <authorList>
            <person name="Basu S."/>
            <person name="Maruthanayagam V."/>
            <person name="Chakraborty S."/>
            <person name="Pramanik A."/>
            <person name="Mukherjee J."/>
            <person name="Brink B."/>
        </authorList>
    </citation>
    <scope>NUCLEOTIDE SEQUENCE [LARGE SCALE GENOMIC DNA]</scope>
    <source>
        <strain evidence="2 3">AP17</strain>
    </source>
</reference>
<feature type="domain" description="Filamentous haemagglutinin FhaB/tRNA nuclease CdiA-like TPS" evidence="1">
    <location>
        <begin position="39"/>
        <end position="152"/>
    </location>
</feature>
<gene>
    <name evidence="2" type="ORF">HCG48_08310</name>
</gene>
<dbReference type="Gene3D" id="2.160.20.10">
    <property type="entry name" value="Single-stranded right-handed beta-helix, Pectin lyase-like"/>
    <property type="match status" value="3"/>
</dbReference>
<organism evidence="2 3">
    <name type="scientific">Oxynema aestuarii AP17</name>
    <dbReference type="NCBI Taxonomy" id="2064643"/>
    <lineage>
        <taxon>Bacteria</taxon>
        <taxon>Bacillati</taxon>
        <taxon>Cyanobacteriota</taxon>
        <taxon>Cyanophyceae</taxon>
        <taxon>Oscillatoriophycideae</taxon>
        <taxon>Oscillatoriales</taxon>
        <taxon>Oscillatoriaceae</taxon>
        <taxon>Oxynema</taxon>
        <taxon>Oxynema aestuarii</taxon>
    </lineage>
</organism>
<dbReference type="AlphaFoldDB" id="A0A6H1TXB7"/>
<dbReference type="InterPro" id="IPR011050">
    <property type="entry name" value="Pectin_lyase_fold/virulence"/>
</dbReference>
<dbReference type="InterPro" id="IPR012334">
    <property type="entry name" value="Pectin_lyas_fold"/>
</dbReference>
<keyword evidence="3" id="KW-1185">Reference proteome</keyword>
<dbReference type="KEGG" id="oxy:HCG48_08310"/>
<dbReference type="SMART" id="SM00912">
    <property type="entry name" value="Haemagg_act"/>
    <property type="match status" value="1"/>
</dbReference>
<dbReference type="Proteomes" id="UP000500857">
    <property type="component" value="Chromosome"/>
</dbReference>
<proteinExistence type="predicted"/>
<dbReference type="SUPFAM" id="SSF51126">
    <property type="entry name" value="Pectin lyase-like"/>
    <property type="match status" value="4"/>
</dbReference>
<name>A0A6H1TXB7_9CYAN</name>
<dbReference type="RefSeq" id="WP_168568735.1">
    <property type="nucleotide sequence ID" value="NZ_CP051167.1"/>
</dbReference>
<dbReference type="Pfam" id="PF05860">
    <property type="entry name" value="TPS"/>
    <property type="match status" value="1"/>
</dbReference>
<evidence type="ECO:0000313" key="2">
    <source>
        <dbReference type="EMBL" id="QIZ70580.1"/>
    </source>
</evidence>